<reference evidence="1" key="1">
    <citation type="journal article" date="2014" name="Int. J. Syst. Evol. Microbiol.">
        <title>Complete genome sequence of Corynebacterium casei LMG S-19264T (=DSM 44701T), isolated from a smear-ripened cheese.</title>
        <authorList>
            <consortium name="US DOE Joint Genome Institute (JGI-PGF)"/>
            <person name="Walter F."/>
            <person name="Albersmeier A."/>
            <person name="Kalinowski J."/>
            <person name="Ruckert C."/>
        </authorList>
    </citation>
    <scope>NUCLEOTIDE SEQUENCE</scope>
    <source>
        <strain evidence="1">CGMCC 1.12777</strain>
    </source>
</reference>
<dbReference type="EMBL" id="BMFV01000007">
    <property type="protein sequence ID" value="GGH78802.1"/>
    <property type="molecule type" value="Genomic_DNA"/>
</dbReference>
<gene>
    <name evidence="1" type="ORF">GCM10007096_12780</name>
</gene>
<evidence type="ECO:0000313" key="1">
    <source>
        <dbReference type="EMBL" id="GGH78802.1"/>
    </source>
</evidence>
<comment type="caution">
    <text evidence="1">The sequence shown here is derived from an EMBL/GenBank/DDBJ whole genome shotgun (WGS) entry which is preliminary data.</text>
</comment>
<dbReference type="RefSeq" id="WP_188496570.1">
    <property type="nucleotide sequence ID" value="NZ_BMFV01000007.1"/>
</dbReference>
<dbReference type="AlphaFoldDB" id="A0A8J3ELF4"/>
<proteinExistence type="predicted"/>
<sequence>MKRYITVLALFSLLIGWFEWKAPLTYAFDPKHDVIASHSLTNLHQLIASSDLIAYGSFGEVHQTFKTPHHIQQGALVNFTQAFHVLRPFKGQGIQNVYLFGTEIDPQPQAHDPINLIYTGPLTSENEYVCFFKRLAGTPYYILNGGWSGVYPFINGKTLALADAGITSLDQLTLSELQKKLQEHGL</sequence>
<name>A0A8J3ELF4_9BACL</name>
<evidence type="ECO:0000313" key="2">
    <source>
        <dbReference type="Proteomes" id="UP000656813"/>
    </source>
</evidence>
<keyword evidence="2" id="KW-1185">Reference proteome</keyword>
<dbReference type="Proteomes" id="UP000656813">
    <property type="component" value="Unassembled WGS sequence"/>
</dbReference>
<protein>
    <submittedName>
        <fullName evidence="1">Uncharacterized protein</fullName>
    </submittedName>
</protein>
<reference evidence="1" key="2">
    <citation type="submission" date="2020-09" db="EMBL/GenBank/DDBJ databases">
        <authorList>
            <person name="Sun Q."/>
            <person name="Zhou Y."/>
        </authorList>
    </citation>
    <scope>NUCLEOTIDE SEQUENCE</scope>
    <source>
        <strain evidence="1">CGMCC 1.12777</strain>
    </source>
</reference>
<accession>A0A8J3ELF4</accession>
<organism evidence="1 2">
    <name type="scientific">Pullulanibacillus pueri</name>
    <dbReference type="NCBI Taxonomy" id="1437324"/>
    <lineage>
        <taxon>Bacteria</taxon>
        <taxon>Bacillati</taxon>
        <taxon>Bacillota</taxon>
        <taxon>Bacilli</taxon>
        <taxon>Bacillales</taxon>
        <taxon>Sporolactobacillaceae</taxon>
        <taxon>Pullulanibacillus</taxon>
    </lineage>
</organism>